<keyword evidence="5" id="KW-0946">Virion</keyword>
<feature type="domain" description="Tail sheath protein subtilisin-like" evidence="8">
    <location>
        <begin position="185"/>
        <end position="328"/>
    </location>
</feature>
<feature type="domain" description="Tail sheath protein C-terminal" evidence="10">
    <location>
        <begin position="338"/>
        <end position="435"/>
    </location>
</feature>
<dbReference type="Pfam" id="PF22671">
    <property type="entry name" value="Gp18_domIII_N"/>
    <property type="match status" value="1"/>
</dbReference>
<evidence type="ECO:0000256" key="1">
    <source>
        <dbReference type="ARBA" id="ARBA00008005"/>
    </source>
</evidence>
<organism evidence="12">
    <name type="scientific">Siphoviridae sp. ctD6g5</name>
    <dbReference type="NCBI Taxonomy" id="2826196"/>
    <lineage>
        <taxon>Viruses</taxon>
        <taxon>Duplodnaviria</taxon>
        <taxon>Heunggongvirae</taxon>
        <taxon>Uroviricota</taxon>
        <taxon>Caudoviricetes</taxon>
    </lineage>
</organism>
<keyword evidence="4" id="KW-1242">Viral contractile tail ejection system</keyword>
<sequence>MSLGGGNFVKQDKVLPGAYINYVSAASATAQLSARGVATMPVELDWGASGKMIEICGDDFRNDSMKILGYSYDDDKLKSLRDVFIGAKTLLLYRLNGNGDKASNDFATAQYAGTRGNDIKIVIQSDVDDEAKFNVVTYLGANKVDQQVVGTAADLIDNDYVTFKKDAELAVTAATPLTGGTNSTVDGTAYQEYANLAETYSFNTMGIISTDEKIKKMFVALCKRMRDVIGIKFQLVVYDYPEADYMGVISVKNKVTDTEASESSLVYWVTGIQAGCEVNKSCQNKRYDGEFTVDTKYTQAELITLKRTGCFVLHNVNSDVRVLDDINSMVTVSADCGEVFKDNQTIRVIDQVGNDDAVLFNTKYLGVVPNNAAGRASLWSDLVKIRQQLQEIGAIENFTDSSVTVAQGKTKKSVVVDSTIEVVNAMGILYMTVVVQ</sequence>
<dbReference type="Gene3D" id="3.30.1370.220">
    <property type="match status" value="1"/>
</dbReference>
<keyword evidence="7" id="KW-1160">Virus entry into host cell</keyword>
<dbReference type="InterPro" id="IPR035326">
    <property type="entry name" value="Beta_sandwich_Seath"/>
</dbReference>
<dbReference type="EMBL" id="BK014970">
    <property type="protein sequence ID" value="DAD84952.1"/>
    <property type="molecule type" value="Genomic_DNA"/>
</dbReference>
<dbReference type="Gene3D" id="3.40.50.11790">
    <property type="match status" value="1"/>
</dbReference>
<evidence type="ECO:0000259" key="11">
    <source>
        <dbReference type="Pfam" id="PF22671"/>
    </source>
</evidence>
<feature type="domain" description="Phage tail sheath protein-like beta-sandwich" evidence="9">
    <location>
        <begin position="98"/>
        <end position="182"/>
    </location>
</feature>
<dbReference type="Gene3D" id="3.30.1490.360">
    <property type="match status" value="1"/>
</dbReference>
<protein>
    <submittedName>
        <fullName evidence="12">Tail sheath protein</fullName>
    </submittedName>
</protein>
<evidence type="ECO:0000256" key="7">
    <source>
        <dbReference type="ARBA" id="ARBA00023296"/>
    </source>
</evidence>
<keyword evidence="2" id="KW-1162">Viral penetration into host cytoplasm</keyword>
<dbReference type="Pfam" id="PF04984">
    <property type="entry name" value="Phage_sheath_1"/>
    <property type="match status" value="1"/>
</dbReference>
<keyword evidence="3" id="KW-1227">Viral tail protein</keyword>
<dbReference type="Gene3D" id="3.30.360.90">
    <property type="match status" value="1"/>
</dbReference>
<evidence type="ECO:0000259" key="8">
    <source>
        <dbReference type="Pfam" id="PF04984"/>
    </source>
</evidence>
<dbReference type="InterPro" id="IPR020287">
    <property type="entry name" value="Tail_sheath_C"/>
</dbReference>
<dbReference type="GO" id="GO:0098027">
    <property type="term" value="C:virus tail, sheath"/>
    <property type="evidence" value="ECO:0007669"/>
    <property type="project" value="UniProtKB-KW"/>
</dbReference>
<feature type="domain" description="Tail sheath protein Gp18-like" evidence="11">
    <location>
        <begin position="35"/>
        <end position="95"/>
    </location>
</feature>
<evidence type="ECO:0000313" key="12">
    <source>
        <dbReference type="EMBL" id="DAD84952.1"/>
    </source>
</evidence>
<evidence type="ECO:0000256" key="6">
    <source>
        <dbReference type="ARBA" id="ARBA00023009"/>
    </source>
</evidence>
<dbReference type="Pfam" id="PF17481">
    <property type="entry name" value="Phage_sheath_domII"/>
    <property type="match status" value="1"/>
</dbReference>
<dbReference type="InterPro" id="IPR035089">
    <property type="entry name" value="Phage_sheath_subtilisin"/>
</dbReference>
<dbReference type="GO" id="GO:0099000">
    <property type="term" value="P:symbiont genome ejection through host cell envelope, contractile tail mechanism"/>
    <property type="evidence" value="ECO:0007669"/>
    <property type="project" value="UniProtKB-KW"/>
</dbReference>
<proteinExistence type="inferred from homology"/>
<evidence type="ECO:0000259" key="9">
    <source>
        <dbReference type="Pfam" id="PF17481"/>
    </source>
</evidence>
<dbReference type="InterPro" id="IPR054564">
    <property type="entry name" value="Gp18_domIII_N"/>
</dbReference>
<dbReference type="Gene3D" id="2.60.40.4290">
    <property type="match status" value="1"/>
</dbReference>
<evidence type="ECO:0000256" key="5">
    <source>
        <dbReference type="ARBA" id="ARBA00023003"/>
    </source>
</evidence>
<keyword evidence="5" id="KW-1229">Viral tail sheath protein</keyword>
<keyword evidence="6" id="KW-1171">Viral genome ejection through host cell envelope</keyword>
<evidence type="ECO:0000256" key="3">
    <source>
        <dbReference type="ARBA" id="ARBA00022732"/>
    </source>
</evidence>
<evidence type="ECO:0000259" key="10">
    <source>
        <dbReference type="Pfam" id="PF17482"/>
    </source>
</evidence>
<reference evidence="12" key="1">
    <citation type="journal article" date="2021" name="Proc. Natl. Acad. Sci. U.S.A.">
        <title>A Catalog of Tens of Thousands of Viruses from Human Metagenomes Reveals Hidden Associations with Chronic Diseases.</title>
        <authorList>
            <person name="Tisza M.J."/>
            <person name="Buck C.B."/>
        </authorList>
    </citation>
    <scope>NUCLEOTIDE SEQUENCE</scope>
    <source>
        <strain evidence="12">CtD6g5</strain>
    </source>
</reference>
<evidence type="ECO:0000256" key="2">
    <source>
        <dbReference type="ARBA" id="ARBA00022595"/>
    </source>
</evidence>
<accession>A0A8S5MS26</accession>
<name>A0A8S5MS26_9CAUD</name>
<evidence type="ECO:0000256" key="4">
    <source>
        <dbReference type="ARBA" id="ARBA00022766"/>
    </source>
</evidence>
<dbReference type="Pfam" id="PF17482">
    <property type="entry name" value="Phage_sheath_1C"/>
    <property type="match status" value="1"/>
</dbReference>
<comment type="similarity">
    <text evidence="1">Belongs to the myoviridae tail sheath protein family.</text>
</comment>